<dbReference type="Proteomes" id="UP000014541">
    <property type="component" value="Unassembled WGS sequence"/>
</dbReference>
<dbReference type="SFLD" id="SFLDS00003">
    <property type="entry name" value="Haloacid_Dehalogenase"/>
    <property type="match status" value="1"/>
</dbReference>
<dbReference type="GO" id="GO:0046872">
    <property type="term" value="F:metal ion binding"/>
    <property type="evidence" value="ECO:0007669"/>
    <property type="project" value="UniProtKB-KW"/>
</dbReference>
<dbReference type="PATRIC" id="fig|1125699.3.peg.569"/>
<dbReference type="InterPro" id="IPR023198">
    <property type="entry name" value="PGP-like_dom2"/>
</dbReference>
<evidence type="ECO:0000313" key="5">
    <source>
        <dbReference type="EMBL" id="EPF30242.1"/>
    </source>
</evidence>
<gene>
    <name evidence="5" type="ORF">HMPREF9194_00556</name>
</gene>
<organism evidence="5 6">
    <name type="scientific">Treponema maltophilum ATCC 51939</name>
    <dbReference type="NCBI Taxonomy" id="1125699"/>
    <lineage>
        <taxon>Bacteria</taxon>
        <taxon>Pseudomonadati</taxon>
        <taxon>Spirochaetota</taxon>
        <taxon>Spirochaetia</taxon>
        <taxon>Spirochaetales</taxon>
        <taxon>Treponemataceae</taxon>
        <taxon>Treponema</taxon>
    </lineage>
</organism>
<keyword evidence="6" id="KW-1185">Reference proteome</keyword>
<evidence type="ECO:0000256" key="2">
    <source>
        <dbReference type="ARBA" id="ARBA00022723"/>
    </source>
</evidence>
<proteinExistence type="predicted"/>
<evidence type="ECO:0000313" key="6">
    <source>
        <dbReference type="Proteomes" id="UP000014541"/>
    </source>
</evidence>
<dbReference type="OrthoDB" id="9802350at2"/>
<evidence type="ECO:0000256" key="4">
    <source>
        <dbReference type="ARBA" id="ARBA00022842"/>
    </source>
</evidence>
<dbReference type="InterPro" id="IPR023214">
    <property type="entry name" value="HAD_sf"/>
</dbReference>
<dbReference type="RefSeq" id="WP_016524853.1">
    <property type="nucleotide sequence ID" value="NZ_KE332518.1"/>
</dbReference>
<dbReference type="GO" id="GO:0044281">
    <property type="term" value="P:small molecule metabolic process"/>
    <property type="evidence" value="ECO:0007669"/>
    <property type="project" value="UniProtKB-ARBA"/>
</dbReference>
<dbReference type="NCBIfam" id="TIGR01549">
    <property type="entry name" value="HAD-SF-IA-v1"/>
    <property type="match status" value="1"/>
</dbReference>
<dbReference type="InterPro" id="IPR051400">
    <property type="entry name" value="HAD-like_hydrolase"/>
</dbReference>
<dbReference type="PANTHER" id="PTHR46470">
    <property type="entry name" value="N-ACYLNEURAMINATE-9-PHOSPHATASE"/>
    <property type="match status" value="1"/>
</dbReference>
<dbReference type="STRING" id="1125699.HMPREF9194_00556"/>
<reference evidence="5 6" key="1">
    <citation type="submission" date="2013-04" db="EMBL/GenBank/DDBJ databases">
        <title>The Genome Sequence of Treponema maltophilum ATCC 51939.</title>
        <authorList>
            <consortium name="The Broad Institute Genomics Platform"/>
            <person name="Earl A."/>
            <person name="Ward D."/>
            <person name="Feldgarden M."/>
            <person name="Gevers D."/>
            <person name="Leonetti C."/>
            <person name="Blanton J.M."/>
            <person name="Dewhirst F.E."/>
            <person name="Izard J."/>
            <person name="Walker B."/>
            <person name="Young S."/>
            <person name="Zeng Q."/>
            <person name="Gargeya S."/>
            <person name="Fitzgerald M."/>
            <person name="Haas B."/>
            <person name="Abouelleil A."/>
            <person name="Allen A.W."/>
            <person name="Alvarado L."/>
            <person name="Arachchi H.M."/>
            <person name="Berlin A.M."/>
            <person name="Chapman S.B."/>
            <person name="Gainer-Dewar J."/>
            <person name="Goldberg J."/>
            <person name="Griggs A."/>
            <person name="Gujja S."/>
            <person name="Hansen M."/>
            <person name="Howarth C."/>
            <person name="Imamovic A."/>
            <person name="Ireland A."/>
            <person name="Larimer J."/>
            <person name="McCowan C."/>
            <person name="Murphy C."/>
            <person name="Pearson M."/>
            <person name="Poon T.W."/>
            <person name="Priest M."/>
            <person name="Roberts A."/>
            <person name="Saif S."/>
            <person name="Shea T."/>
            <person name="Sisk P."/>
            <person name="Sykes S."/>
            <person name="Wortman J."/>
            <person name="Nusbaum C."/>
            <person name="Birren B."/>
        </authorList>
    </citation>
    <scope>NUCLEOTIDE SEQUENCE [LARGE SCALE GENOMIC DNA]</scope>
    <source>
        <strain evidence="5 6">ATCC 51939</strain>
    </source>
</reference>
<dbReference type="InterPro" id="IPR006439">
    <property type="entry name" value="HAD-SF_hydro_IA"/>
</dbReference>
<keyword evidence="3 5" id="KW-0378">Hydrolase</keyword>
<dbReference type="EMBL" id="ATFF01000006">
    <property type="protein sequence ID" value="EPF30242.1"/>
    <property type="molecule type" value="Genomic_DNA"/>
</dbReference>
<evidence type="ECO:0000256" key="3">
    <source>
        <dbReference type="ARBA" id="ARBA00022801"/>
    </source>
</evidence>
<keyword evidence="4" id="KW-0460">Magnesium</keyword>
<evidence type="ECO:0000256" key="1">
    <source>
        <dbReference type="ARBA" id="ARBA00001946"/>
    </source>
</evidence>
<name>S3KDH6_TREMA</name>
<accession>S3KDH6</accession>
<dbReference type="InterPro" id="IPR036412">
    <property type="entry name" value="HAD-like_sf"/>
</dbReference>
<dbReference type="SUPFAM" id="SSF56784">
    <property type="entry name" value="HAD-like"/>
    <property type="match status" value="1"/>
</dbReference>
<dbReference type="Gene3D" id="3.40.50.1000">
    <property type="entry name" value="HAD superfamily/HAD-like"/>
    <property type="match status" value="1"/>
</dbReference>
<comment type="cofactor">
    <cofactor evidence="1">
        <name>Mg(2+)</name>
        <dbReference type="ChEBI" id="CHEBI:18420"/>
    </cofactor>
</comment>
<dbReference type="HOGENOM" id="CLU_045011_8_3_12"/>
<dbReference type="PRINTS" id="PR00413">
    <property type="entry name" value="HADHALOGNASE"/>
</dbReference>
<sequence>MKLKMIFFDFGGTLDVYPSDKAQKARASAKVKRMLEEAGAHPLKDVSESEFEKTLFDGLSAYYSWRKEDCIELPPEEIFERFILNKYGIEKRISDEFGEKAAFIIETDGYHRSARPEAKEAMEMLRAKNIPLGIISNIISRGQVPYSLESYGLTEYFNPVILSATYGKRKPHPGIFRHACEKAGVDIRDAMYVGNSPSKDIDGAKNAGMGKTVLIEYFDNDPHDTGAQADFTIKDLRELIPIAEELL</sequence>
<dbReference type="PANTHER" id="PTHR46470:SF2">
    <property type="entry name" value="GLYCERALDEHYDE 3-PHOSPHATE PHOSPHATASE"/>
    <property type="match status" value="1"/>
</dbReference>
<dbReference type="GO" id="GO:0016791">
    <property type="term" value="F:phosphatase activity"/>
    <property type="evidence" value="ECO:0007669"/>
    <property type="project" value="TreeGrafter"/>
</dbReference>
<dbReference type="SFLD" id="SFLDG01129">
    <property type="entry name" value="C1.5:_HAD__Beta-PGM__Phosphata"/>
    <property type="match status" value="1"/>
</dbReference>
<protein>
    <submittedName>
        <fullName evidence="5">HAD hydrolase, family IA</fullName>
    </submittedName>
</protein>
<keyword evidence="2" id="KW-0479">Metal-binding</keyword>
<comment type="caution">
    <text evidence="5">The sequence shown here is derived from an EMBL/GenBank/DDBJ whole genome shotgun (WGS) entry which is preliminary data.</text>
</comment>
<dbReference type="Pfam" id="PF00702">
    <property type="entry name" value="Hydrolase"/>
    <property type="match status" value="1"/>
</dbReference>
<dbReference type="Gene3D" id="1.10.150.240">
    <property type="entry name" value="Putative phosphatase, domain 2"/>
    <property type="match status" value="1"/>
</dbReference>
<dbReference type="eggNOG" id="COG1011">
    <property type="taxonomic scope" value="Bacteria"/>
</dbReference>
<dbReference type="AlphaFoldDB" id="S3KDH6"/>